<name>A0A8K0XPA6_9AGAR</name>
<dbReference type="Proteomes" id="UP000813824">
    <property type="component" value="Unassembled WGS sequence"/>
</dbReference>
<gene>
    <name evidence="1" type="ORF">BXZ70DRAFT_894022</name>
</gene>
<dbReference type="EMBL" id="JAEVFJ010000017">
    <property type="protein sequence ID" value="KAH8099927.1"/>
    <property type="molecule type" value="Genomic_DNA"/>
</dbReference>
<dbReference type="AlphaFoldDB" id="A0A8K0XPA6"/>
<organism evidence="1 2">
    <name type="scientific">Cristinia sonorae</name>
    <dbReference type="NCBI Taxonomy" id="1940300"/>
    <lineage>
        <taxon>Eukaryota</taxon>
        <taxon>Fungi</taxon>
        <taxon>Dikarya</taxon>
        <taxon>Basidiomycota</taxon>
        <taxon>Agaricomycotina</taxon>
        <taxon>Agaricomycetes</taxon>
        <taxon>Agaricomycetidae</taxon>
        <taxon>Agaricales</taxon>
        <taxon>Pleurotineae</taxon>
        <taxon>Stephanosporaceae</taxon>
        <taxon>Cristinia</taxon>
    </lineage>
</organism>
<reference evidence="1" key="1">
    <citation type="journal article" date="2021" name="New Phytol.">
        <title>Evolutionary innovations through gain and loss of genes in the ectomycorrhizal Boletales.</title>
        <authorList>
            <person name="Wu G."/>
            <person name="Miyauchi S."/>
            <person name="Morin E."/>
            <person name="Kuo A."/>
            <person name="Drula E."/>
            <person name="Varga T."/>
            <person name="Kohler A."/>
            <person name="Feng B."/>
            <person name="Cao Y."/>
            <person name="Lipzen A."/>
            <person name="Daum C."/>
            <person name="Hundley H."/>
            <person name="Pangilinan J."/>
            <person name="Johnson J."/>
            <person name="Barry K."/>
            <person name="LaButti K."/>
            <person name="Ng V."/>
            <person name="Ahrendt S."/>
            <person name="Min B."/>
            <person name="Choi I.G."/>
            <person name="Park H."/>
            <person name="Plett J.M."/>
            <person name="Magnuson J."/>
            <person name="Spatafora J.W."/>
            <person name="Nagy L.G."/>
            <person name="Henrissat B."/>
            <person name="Grigoriev I.V."/>
            <person name="Yang Z.L."/>
            <person name="Xu J."/>
            <person name="Martin F.M."/>
        </authorList>
    </citation>
    <scope>NUCLEOTIDE SEQUENCE</scope>
    <source>
        <strain evidence="1">KKN 215</strain>
    </source>
</reference>
<keyword evidence="2" id="KW-1185">Reference proteome</keyword>
<evidence type="ECO:0000313" key="2">
    <source>
        <dbReference type="Proteomes" id="UP000813824"/>
    </source>
</evidence>
<evidence type="ECO:0000313" key="1">
    <source>
        <dbReference type="EMBL" id="KAH8099927.1"/>
    </source>
</evidence>
<proteinExistence type="predicted"/>
<sequence length="315" mass="34093">SYMNLAEPRSPEDPLFVERLQTLYEKSLSDIRMFAQRESKPFNEVLELIEEMHCRHLFGLDNDGPPSARSTPAVQNIVSHISKTLESLEQIAGLQSFFLIVNPSNPTDTGFLGGTIKGRNFWQGHRGCGAAGAQAFRLSSVAATPPPSVVDPIPIAKTLVGNDVKPLPKKTAAMNLKAEVYSNMRTAVRNASGIRNAEMKWSNHSHLDSYNIRIVGWPEGVPKANPSTLSMAQNRAIFDGLANGTIHFVPTGMPQVGRNPARSSIANIPPPPEDLDVFEGTIDFSGGVPDDDDAHAVSQTVSFMGCIAGVVSTLY</sequence>
<feature type="non-terminal residue" evidence="1">
    <location>
        <position position="315"/>
    </location>
</feature>
<dbReference type="OrthoDB" id="3223825at2759"/>
<protein>
    <submittedName>
        <fullName evidence="1">Uncharacterized protein</fullName>
    </submittedName>
</protein>
<comment type="caution">
    <text evidence="1">The sequence shown here is derived from an EMBL/GenBank/DDBJ whole genome shotgun (WGS) entry which is preliminary data.</text>
</comment>
<accession>A0A8K0XPA6</accession>